<dbReference type="AlphaFoldDB" id="A0A8J5UZ04"/>
<feature type="compositionally biased region" description="Polar residues" evidence="8">
    <location>
        <begin position="528"/>
        <end position="545"/>
    </location>
</feature>
<dbReference type="InterPro" id="IPR015033">
    <property type="entry name" value="HBS1-like_N"/>
</dbReference>
<evidence type="ECO:0000256" key="4">
    <source>
        <dbReference type="ARBA" id="ARBA00022741"/>
    </source>
</evidence>
<feature type="region of interest" description="Disordered" evidence="8">
    <location>
        <begin position="498"/>
        <end position="559"/>
    </location>
</feature>
<dbReference type="Pfam" id="PF08938">
    <property type="entry name" value="HBS1_N"/>
    <property type="match status" value="1"/>
</dbReference>
<feature type="compositionally biased region" description="Acidic residues" evidence="8">
    <location>
        <begin position="59"/>
        <end position="70"/>
    </location>
</feature>
<gene>
    <name evidence="13" type="ORF">G9C98_006623</name>
</gene>
<sequence length="901" mass="99257">MSRHRGIRSMNYSDEYDGYDDVYGHSVEDDYCMSPGADEFLFDRNKQPNIASFINESDIKEDNEDDEDDDGNKASALPKKPELSELDTAKLMSCIEVVKNVIGDTVPDSILTEKIIECNFNAEVALDNILKSSPPKYQSDAAKAKDRVEAQSGSLTITSNNLKPKLNLLTKKPGSPIFGPKKNETKAPGFSSLSDLMASHKSKVTPEKPKFNSLSGLISNHASAKDLIPKNDKLGDKKSFGSLAEMTAHHLKSNSPLKKNTFVIPKLSNRVSSPIHLPGKLIKSVDNVDTVNTEVDKVSSSMKNLQLEQKFEEKNKKEKNKDKEEEKSNDWKIDLTAALRQSESSANYKKIKLANEQDNSTKRKDDFNLKELYDNINEPICSSLTVESVEVLECKLTLIDLKYSELEHFNKMASPFGRMLCKKWKSHKPYIVKSKSEFSDIIKPFDFSSPSPDSIKIKPTVQVTTPSARVVTPAKARTITKGFDLKNNIDSDLLHARQESPRSLSPLEASANSSTGLKGKEEGFKKNLNVSIPNSPRCQSPQSGRATPENKSKSAEDKRDVAAIYKDKRGDAKEQLHLVVVGHVDAGKSTLLGRLLCDSGQVSSKLIHKYQQESVSQIAVVVNKLDTVDWSKERFDEISEKMSVFLKQAGFRDTVTFVPCSGLSGENLASPSKAPGLTSWYSGPTLLKVIDSFKCPERPIVKPFRFSVNDVFKGTGSGFCISGHVEAGMVAVGDKVLLLPRNENGVVKGILADELPITNSFAGDNISLIISGIEQQNIGVGDIICNPHKPIPVTTCFEAHVVIFSIAMPITKGLPVVLHSQSLVEPAVITKLIEQLHKSTGQVIKKKPRCLPKNSSATIEISTQRPICLELYRDFKQLGRVMLRLSGTTIAAGLVTKIKNK</sequence>
<dbReference type="GO" id="GO:0003924">
    <property type="term" value="F:GTPase activity"/>
    <property type="evidence" value="ECO:0007669"/>
    <property type="project" value="InterPro"/>
</dbReference>
<evidence type="ECO:0000256" key="6">
    <source>
        <dbReference type="ARBA" id="ARBA00022917"/>
    </source>
</evidence>
<dbReference type="InterPro" id="IPR000795">
    <property type="entry name" value="T_Tr_GTP-bd_dom"/>
</dbReference>
<evidence type="ECO:0000256" key="5">
    <source>
        <dbReference type="ARBA" id="ARBA00022801"/>
    </source>
</evidence>
<evidence type="ECO:0000313" key="14">
    <source>
        <dbReference type="Proteomes" id="UP000729913"/>
    </source>
</evidence>
<feature type="domain" description="HBS1-like protein N-terminal" evidence="11">
    <location>
        <begin position="61"/>
        <end position="136"/>
    </location>
</feature>
<dbReference type="PANTHER" id="PTHR23115">
    <property type="entry name" value="TRANSLATION FACTOR"/>
    <property type="match status" value="1"/>
</dbReference>
<feature type="domain" description="Tr-type G" evidence="9">
    <location>
        <begin position="576"/>
        <end position="609"/>
    </location>
</feature>
<dbReference type="Pfam" id="PF03144">
    <property type="entry name" value="GTP_EFTU_D2"/>
    <property type="match status" value="1"/>
</dbReference>
<dbReference type="FunFam" id="2.40.30.10:FF:000035">
    <property type="entry name" value="HBS1-like translational GTPase"/>
    <property type="match status" value="1"/>
</dbReference>
<dbReference type="InterPro" id="IPR054696">
    <property type="entry name" value="GTP-eEF1A_C"/>
</dbReference>
<feature type="region of interest" description="Disordered" evidence="8">
    <location>
        <begin position="306"/>
        <end position="327"/>
    </location>
</feature>
<name>A0A8J5UZ04_9HYME</name>
<proteinExistence type="predicted"/>
<keyword evidence="7" id="KW-0342">GTP-binding</keyword>
<evidence type="ECO:0000259" key="11">
    <source>
        <dbReference type="Pfam" id="PF08938"/>
    </source>
</evidence>
<evidence type="ECO:0000313" key="13">
    <source>
        <dbReference type="EMBL" id="KAG8038296.1"/>
    </source>
</evidence>
<feature type="compositionally biased region" description="Basic and acidic residues" evidence="8">
    <location>
        <begin position="548"/>
        <end position="559"/>
    </location>
</feature>
<dbReference type="FunFam" id="2.40.30.10:FF:000020">
    <property type="entry name" value="Translation elongation factor EF-1"/>
    <property type="match status" value="1"/>
</dbReference>
<dbReference type="CDD" id="cd04093">
    <property type="entry name" value="HBS1_C_III"/>
    <property type="match status" value="1"/>
</dbReference>
<comment type="caution">
    <text evidence="13">The sequence shown here is derived from an EMBL/GenBank/DDBJ whole genome shotgun (WGS) entry which is preliminary data.</text>
</comment>
<keyword evidence="2" id="KW-0963">Cytoplasm</keyword>
<evidence type="ECO:0000259" key="9">
    <source>
        <dbReference type="Pfam" id="PF00009"/>
    </source>
</evidence>
<accession>A0A8J5UZ04</accession>
<dbReference type="CDD" id="cd16267">
    <property type="entry name" value="HBS1-like_II"/>
    <property type="match status" value="1"/>
</dbReference>
<feature type="region of interest" description="Disordered" evidence="8">
    <location>
        <begin position="52"/>
        <end position="81"/>
    </location>
</feature>
<evidence type="ECO:0000256" key="7">
    <source>
        <dbReference type="ARBA" id="ARBA00023134"/>
    </source>
</evidence>
<keyword evidence="5" id="KW-0378">Hydrolase</keyword>
<dbReference type="Pfam" id="PF00009">
    <property type="entry name" value="GTP_EFTU"/>
    <property type="match status" value="1"/>
</dbReference>
<evidence type="ECO:0000256" key="2">
    <source>
        <dbReference type="ARBA" id="ARBA00022490"/>
    </source>
</evidence>
<dbReference type="GO" id="GO:0006412">
    <property type="term" value="P:translation"/>
    <property type="evidence" value="ECO:0007669"/>
    <property type="project" value="UniProtKB-KW"/>
</dbReference>
<evidence type="ECO:0000256" key="8">
    <source>
        <dbReference type="SAM" id="MobiDB-lite"/>
    </source>
</evidence>
<comment type="subcellular location">
    <subcellularLocation>
        <location evidence="1">Cytoplasm</location>
    </subcellularLocation>
</comment>
<dbReference type="EMBL" id="JAAOIC020000044">
    <property type="protein sequence ID" value="KAG8038296.1"/>
    <property type="molecule type" value="Genomic_DNA"/>
</dbReference>
<keyword evidence="6" id="KW-0648">Protein biosynthesis</keyword>
<dbReference type="InterPro" id="IPR050100">
    <property type="entry name" value="TRAFAC_GTPase_members"/>
</dbReference>
<reference evidence="13" key="1">
    <citation type="submission" date="2020-03" db="EMBL/GenBank/DDBJ databases">
        <authorList>
            <person name="Chebbi M.A."/>
            <person name="Drezen J.M."/>
        </authorList>
    </citation>
    <scope>NUCLEOTIDE SEQUENCE</scope>
    <source>
        <tissue evidence="13">Whole body</tissue>
    </source>
</reference>
<dbReference type="GO" id="GO:0005737">
    <property type="term" value="C:cytoplasm"/>
    <property type="evidence" value="ECO:0007669"/>
    <property type="project" value="UniProtKB-SubCell"/>
</dbReference>
<evidence type="ECO:0000259" key="10">
    <source>
        <dbReference type="Pfam" id="PF03144"/>
    </source>
</evidence>
<keyword evidence="3" id="KW-0597">Phosphoprotein</keyword>
<dbReference type="OrthoDB" id="342024at2759"/>
<protein>
    <recommendedName>
        <fullName evidence="15">HBS1-like protein</fullName>
    </recommendedName>
</protein>
<reference evidence="13" key="2">
    <citation type="submission" date="2021-04" db="EMBL/GenBank/DDBJ databases">
        <title>Genome-wide patterns of bracovirus chromosomal integration into multiple host tissues during parasitism.</title>
        <authorList>
            <person name="Chebbi M.A.C."/>
        </authorList>
    </citation>
    <scope>NUCLEOTIDE SEQUENCE</scope>
    <source>
        <tissue evidence="13">Whole body</tissue>
    </source>
</reference>
<evidence type="ECO:0008006" key="15">
    <source>
        <dbReference type="Google" id="ProtNLM"/>
    </source>
</evidence>
<organism evidence="13 14">
    <name type="scientific">Cotesia typhae</name>
    <dbReference type="NCBI Taxonomy" id="2053667"/>
    <lineage>
        <taxon>Eukaryota</taxon>
        <taxon>Metazoa</taxon>
        <taxon>Ecdysozoa</taxon>
        <taxon>Arthropoda</taxon>
        <taxon>Hexapoda</taxon>
        <taxon>Insecta</taxon>
        <taxon>Pterygota</taxon>
        <taxon>Neoptera</taxon>
        <taxon>Endopterygota</taxon>
        <taxon>Hymenoptera</taxon>
        <taxon>Apocrita</taxon>
        <taxon>Ichneumonoidea</taxon>
        <taxon>Braconidae</taxon>
        <taxon>Microgastrinae</taxon>
        <taxon>Cotesia</taxon>
    </lineage>
</organism>
<feature type="compositionally biased region" description="Basic and acidic residues" evidence="8">
    <location>
        <begin position="309"/>
        <end position="327"/>
    </location>
</feature>
<dbReference type="Pfam" id="PF22594">
    <property type="entry name" value="GTP-eEF1A_C"/>
    <property type="match status" value="1"/>
</dbReference>
<dbReference type="GO" id="GO:0005525">
    <property type="term" value="F:GTP binding"/>
    <property type="evidence" value="ECO:0007669"/>
    <property type="project" value="UniProtKB-KW"/>
</dbReference>
<keyword evidence="14" id="KW-1185">Reference proteome</keyword>
<dbReference type="InterPro" id="IPR004161">
    <property type="entry name" value="EFTu-like_2"/>
</dbReference>
<evidence type="ECO:0000256" key="1">
    <source>
        <dbReference type="ARBA" id="ARBA00004496"/>
    </source>
</evidence>
<dbReference type="Proteomes" id="UP000729913">
    <property type="component" value="Unassembled WGS sequence"/>
</dbReference>
<evidence type="ECO:0000256" key="3">
    <source>
        <dbReference type="ARBA" id="ARBA00022553"/>
    </source>
</evidence>
<keyword evidence="4" id="KW-0547">Nucleotide-binding</keyword>
<feature type="domain" description="Translation elongation factor EFTu-like" evidence="10">
    <location>
        <begin position="718"/>
        <end position="785"/>
    </location>
</feature>
<evidence type="ECO:0000259" key="12">
    <source>
        <dbReference type="Pfam" id="PF22594"/>
    </source>
</evidence>
<feature type="domain" description="GTP-eEF1A C-terminal" evidence="12">
    <location>
        <begin position="797"/>
        <end position="896"/>
    </location>
</feature>